<dbReference type="EMBL" id="SDPQ02000003">
    <property type="protein sequence ID" value="KAA1395245.1"/>
    <property type="molecule type" value="Genomic_DNA"/>
</dbReference>
<feature type="domain" description="Glycosyltransferase 61 catalytic" evidence="4">
    <location>
        <begin position="303"/>
        <end position="484"/>
    </location>
</feature>
<accession>A0A5M4FA50</accession>
<keyword evidence="3" id="KW-0325">Glycoprotein</keyword>
<name>A0A5M4FA50_9ACTN</name>
<evidence type="ECO:0000313" key="5">
    <source>
        <dbReference type="EMBL" id="KAA1395245.1"/>
    </source>
</evidence>
<dbReference type="OrthoDB" id="5116883at2"/>
<evidence type="ECO:0000256" key="2">
    <source>
        <dbReference type="ARBA" id="ARBA00022679"/>
    </source>
</evidence>
<evidence type="ECO:0000256" key="3">
    <source>
        <dbReference type="ARBA" id="ARBA00023180"/>
    </source>
</evidence>
<evidence type="ECO:0000256" key="1">
    <source>
        <dbReference type="ARBA" id="ARBA00022676"/>
    </source>
</evidence>
<proteinExistence type="predicted"/>
<keyword evidence="2" id="KW-0808">Transferase</keyword>
<evidence type="ECO:0000259" key="4">
    <source>
        <dbReference type="Pfam" id="PF04577"/>
    </source>
</evidence>
<dbReference type="InterPro" id="IPR007657">
    <property type="entry name" value="Glycosyltransferase_61"/>
</dbReference>
<organism evidence="5 6">
    <name type="scientific">Aeromicrobium ginsengisoli</name>
    <dbReference type="NCBI Taxonomy" id="363867"/>
    <lineage>
        <taxon>Bacteria</taxon>
        <taxon>Bacillati</taxon>
        <taxon>Actinomycetota</taxon>
        <taxon>Actinomycetes</taxon>
        <taxon>Propionibacteriales</taxon>
        <taxon>Nocardioidaceae</taxon>
        <taxon>Aeromicrobium</taxon>
    </lineage>
</organism>
<comment type="caution">
    <text evidence="5">The sequence shown here is derived from an EMBL/GenBank/DDBJ whole genome shotgun (WGS) entry which is preliminary data.</text>
</comment>
<dbReference type="AlphaFoldDB" id="A0A5M4FA50"/>
<sequence length="547" mass="61394">MTLRSRLARAVRRRRLARALKDLDAIAEALTPAEGFLVVYLDEPKQHLVDDLARRLAVEVRMIRVDGSVEAALTALRSMPRPAAILDATSTGNRVNLLRQTVFALPAGAAYVAAGVTPQWTSDVRASAQPREGEGAAAARRRQELADSIDVQTSTQSLGVVRKRGTHHFTLRHHAVEEVLTDQFGADWGEVIAQREAYEYESRATLHMHGEPPHRDKPATISVPALSLRRYRDVTCHLREVTTKGNLVLPDTFRHWQGGRLFHKRIIPATAWFGRLEDRMQQANVRHEAGEFFSFDSAFPTHYGHLTTETLSKHWGWRIAHERNPDLRVVMTHQPNQERLPSWKADILGALGVPLDDILWVTQDESVRVDSLVAAMPQLENPHYADRDLVDTWEALYAGLGPDPAPHNRAAKIFLSRRTRTQRWCTNTPEVEAFMAEQGFTVIHAEDTSYAEQAHIFRAAKVIAGFAGSALFNMMLNPEARVVVLSSRGYVAANEYLFASAAGHEIHYFWAPPLVDQPADGFTVDAYRSDFTFNLDEHRAELIQALA</sequence>
<dbReference type="Proteomes" id="UP000380867">
    <property type="component" value="Unassembled WGS sequence"/>
</dbReference>
<evidence type="ECO:0000313" key="6">
    <source>
        <dbReference type="Proteomes" id="UP000380867"/>
    </source>
</evidence>
<reference evidence="5" key="1">
    <citation type="submission" date="2019-09" db="EMBL/GenBank/DDBJ databases">
        <authorList>
            <person name="Li J."/>
        </authorList>
    </citation>
    <scope>NUCLEOTIDE SEQUENCE [LARGE SCALE GENOMIC DNA]</scope>
    <source>
        <strain evidence="5">JCM 14732</strain>
    </source>
</reference>
<dbReference type="Pfam" id="PF04577">
    <property type="entry name" value="Glyco_transf_61"/>
    <property type="match status" value="1"/>
</dbReference>
<dbReference type="InterPro" id="IPR049625">
    <property type="entry name" value="Glyco_transf_61_cat"/>
</dbReference>
<protein>
    <submittedName>
        <fullName evidence="5">Glycosyltransferase family 61 protein</fullName>
    </submittedName>
</protein>
<keyword evidence="6" id="KW-1185">Reference proteome</keyword>
<gene>
    <name evidence="5" type="ORF">ESP70_013835</name>
</gene>
<dbReference type="PANTHER" id="PTHR20961">
    <property type="entry name" value="GLYCOSYLTRANSFERASE"/>
    <property type="match status" value="1"/>
</dbReference>
<dbReference type="GO" id="GO:0016757">
    <property type="term" value="F:glycosyltransferase activity"/>
    <property type="evidence" value="ECO:0007669"/>
    <property type="project" value="UniProtKB-KW"/>
</dbReference>
<keyword evidence="1" id="KW-0328">Glycosyltransferase</keyword>
<dbReference type="RefSeq" id="WP_149689912.1">
    <property type="nucleotide sequence ID" value="NZ_SDPQ02000003.1"/>
</dbReference>